<evidence type="ECO:0000313" key="1">
    <source>
        <dbReference type="EMBL" id="KDP35068.1"/>
    </source>
</evidence>
<proteinExistence type="predicted"/>
<protein>
    <submittedName>
        <fullName evidence="1">Uncharacterized protein</fullName>
    </submittedName>
</protein>
<evidence type="ECO:0000313" key="2">
    <source>
        <dbReference type="Proteomes" id="UP000027138"/>
    </source>
</evidence>
<name>A0A067KJ71_JATCU</name>
<keyword evidence="2" id="KW-1185">Reference proteome</keyword>
<dbReference type="EMBL" id="KK914498">
    <property type="protein sequence ID" value="KDP35068.1"/>
    <property type="molecule type" value="Genomic_DNA"/>
</dbReference>
<organism evidence="1 2">
    <name type="scientific">Jatropha curcas</name>
    <name type="common">Barbados nut</name>
    <dbReference type="NCBI Taxonomy" id="180498"/>
    <lineage>
        <taxon>Eukaryota</taxon>
        <taxon>Viridiplantae</taxon>
        <taxon>Streptophyta</taxon>
        <taxon>Embryophyta</taxon>
        <taxon>Tracheophyta</taxon>
        <taxon>Spermatophyta</taxon>
        <taxon>Magnoliopsida</taxon>
        <taxon>eudicotyledons</taxon>
        <taxon>Gunneridae</taxon>
        <taxon>Pentapetalae</taxon>
        <taxon>rosids</taxon>
        <taxon>fabids</taxon>
        <taxon>Malpighiales</taxon>
        <taxon>Euphorbiaceae</taxon>
        <taxon>Crotonoideae</taxon>
        <taxon>Jatropheae</taxon>
        <taxon>Jatropha</taxon>
    </lineage>
</organism>
<sequence length="72" mass="7410">MVVIGGFCGYLLQTVAMIKCSTVGGRPLDGAFFEGLWMCHLGRCGCVTWEGLGAPLGTALVALGDFNCPGGL</sequence>
<dbReference type="AlphaFoldDB" id="A0A067KJ71"/>
<accession>A0A067KJ71</accession>
<dbReference type="Proteomes" id="UP000027138">
    <property type="component" value="Unassembled WGS sequence"/>
</dbReference>
<gene>
    <name evidence="1" type="ORF">JCGZ_11038</name>
</gene>
<reference evidence="1 2" key="1">
    <citation type="journal article" date="2014" name="PLoS ONE">
        <title>Global Analysis of Gene Expression Profiles in Physic Nut (Jatropha curcas L.) Seedlings Exposed to Salt Stress.</title>
        <authorList>
            <person name="Zhang L."/>
            <person name="Zhang C."/>
            <person name="Wu P."/>
            <person name="Chen Y."/>
            <person name="Li M."/>
            <person name="Jiang H."/>
            <person name="Wu G."/>
        </authorList>
    </citation>
    <scope>NUCLEOTIDE SEQUENCE [LARGE SCALE GENOMIC DNA]</scope>
    <source>
        <strain evidence="2">cv. GZQX0401</strain>
        <tissue evidence="1">Young leaves</tissue>
    </source>
</reference>